<dbReference type="Pfam" id="PF14080">
    <property type="entry name" value="DUF4261"/>
    <property type="match status" value="1"/>
</dbReference>
<dbReference type="EMBL" id="CP019655">
    <property type="protein sequence ID" value="AVF28083.1"/>
    <property type="molecule type" value="Genomic_DNA"/>
</dbReference>
<gene>
    <name evidence="2" type="ORF">ERICIII_03998</name>
</gene>
<reference evidence="3" key="1">
    <citation type="submission" date="2017-02" db="EMBL/GenBank/DDBJ databases">
        <title>Delineation of Paenibacillus larvae strains originating from foulbrood outbreaks.</title>
        <authorList>
            <person name="Beims H."/>
            <person name="Bunk B."/>
            <person name="Sproeer C."/>
            <person name="Mohr K.I."/>
            <person name="Pradella S."/>
            <person name="Guenther G."/>
            <person name="Rohde M."/>
            <person name="von der Ohe W."/>
            <person name="Steinert M."/>
        </authorList>
    </citation>
    <scope>NUCLEOTIDE SEQUENCE [LARGE SCALE GENOMIC DNA]</scope>
    <source>
        <strain evidence="3">Eric_III</strain>
    </source>
</reference>
<dbReference type="GeneID" id="64220333"/>
<dbReference type="AlphaFoldDB" id="A0A2L1U572"/>
<name>A0A2L1U572_9BACL</name>
<protein>
    <recommendedName>
        <fullName evidence="1">DUF4261 domain-containing protein</fullName>
    </recommendedName>
</protein>
<organism evidence="2 3">
    <name type="scientific">Paenibacillus larvae subsp. larvae</name>
    <dbReference type="NCBI Taxonomy" id="147375"/>
    <lineage>
        <taxon>Bacteria</taxon>
        <taxon>Bacillati</taxon>
        <taxon>Bacillota</taxon>
        <taxon>Bacilli</taxon>
        <taxon>Bacillales</taxon>
        <taxon>Paenibacillaceae</taxon>
        <taxon>Paenibacillus</taxon>
    </lineage>
</organism>
<accession>A0A2L1U572</accession>
<evidence type="ECO:0000259" key="1">
    <source>
        <dbReference type="Pfam" id="PF14080"/>
    </source>
</evidence>
<sequence>MLMMEIVRDLLGLPEALYYFNPNGEYLASGPMIDALFERFEQMNLPPLELWSNIRMFTLSYDENWLLMDTVGMMQLDVTDHEAIFHKQAYDPNEVASFLRSVSDYLLKNGSVIQDGYTIDGPGGVRWQGTLFEEGAAEPPRQVLRWLAVDGREVPPGLLRNETN</sequence>
<feature type="domain" description="DUF4261" evidence="1">
    <location>
        <begin position="69"/>
        <end position="146"/>
    </location>
</feature>
<proteinExistence type="predicted"/>
<dbReference type="RefSeq" id="WP_077996004.1">
    <property type="nucleotide sequence ID" value="NZ_CP019655.1"/>
</dbReference>
<evidence type="ECO:0000313" key="2">
    <source>
        <dbReference type="EMBL" id="AVF28083.1"/>
    </source>
</evidence>
<dbReference type="Proteomes" id="UP000239833">
    <property type="component" value="Chromosome"/>
</dbReference>
<evidence type="ECO:0000313" key="3">
    <source>
        <dbReference type="Proteomes" id="UP000239833"/>
    </source>
</evidence>
<dbReference type="InterPro" id="IPR025357">
    <property type="entry name" value="DUF4261"/>
</dbReference>